<dbReference type="PANTHER" id="PTHR43448">
    <property type="entry name" value="PROTOHEME IX FARNESYLTRANSFERASE, MITOCHONDRIAL"/>
    <property type="match status" value="1"/>
</dbReference>
<keyword evidence="5 14" id="KW-0808">Transferase</keyword>
<dbReference type="Proteomes" id="UP000324479">
    <property type="component" value="Unassembled WGS sequence"/>
</dbReference>
<comment type="function">
    <text evidence="14">Converts heme B (protoheme IX) to heme O by substitution of the vinyl group on carbon 2 of heme B porphyrin ring with a hydroxyethyl farnesyl side group.</text>
</comment>
<evidence type="ECO:0000256" key="15">
    <source>
        <dbReference type="SAM" id="MobiDB-lite"/>
    </source>
</evidence>
<organism evidence="16 17">
    <name type="scientific">Roseiconus nitratireducens</name>
    <dbReference type="NCBI Taxonomy" id="2605748"/>
    <lineage>
        <taxon>Bacteria</taxon>
        <taxon>Pseudomonadati</taxon>
        <taxon>Planctomycetota</taxon>
        <taxon>Planctomycetia</taxon>
        <taxon>Pirellulales</taxon>
        <taxon>Pirellulaceae</taxon>
        <taxon>Roseiconus</taxon>
    </lineage>
</organism>
<feature type="transmembrane region" description="Helical" evidence="14">
    <location>
        <begin position="187"/>
        <end position="205"/>
    </location>
</feature>
<feature type="transmembrane region" description="Helical" evidence="14">
    <location>
        <begin position="284"/>
        <end position="304"/>
    </location>
</feature>
<feature type="transmembrane region" description="Helical" evidence="14">
    <location>
        <begin position="243"/>
        <end position="264"/>
    </location>
</feature>
<dbReference type="RefSeq" id="WP_150076005.1">
    <property type="nucleotide sequence ID" value="NZ_VWOX01000004.1"/>
</dbReference>
<feature type="transmembrane region" description="Helical" evidence="14">
    <location>
        <begin position="350"/>
        <end position="367"/>
    </location>
</feature>
<feature type="transmembrane region" description="Helical" evidence="14">
    <location>
        <begin position="217"/>
        <end position="237"/>
    </location>
</feature>
<evidence type="ECO:0000256" key="11">
    <source>
        <dbReference type="ARBA" id="ARBA00040810"/>
    </source>
</evidence>
<dbReference type="Gene3D" id="1.10.357.140">
    <property type="entry name" value="UbiA prenyltransferase"/>
    <property type="match status" value="1"/>
</dbReference>
<evidence type="ECO:0000313" key="17">
    <source>
        <dbReference type="Proteomes" id="UP000324479"/>
    </source>
</evidence>
<protein>
    <recommendedName>
        <fullName evidence="11 14">Protoheme IX farnesyltransferase</fullName>
        <ecNumber evidence="3 14">2.5.1.141</ecNumber>
    </recommendedName>
    <alternativeName>
        <fullName evidence="12 14">Heme B farnesyltransferase</fullName>
    </alternativeName>
    <alternativeName>
        <fullName evidence="10 14">Heme O synthase</fullName>
    </alternativeName>
</protein>
<comment type="pathway">
    <text evidence="2 14">Porphyrin-containing compound metabolism; heme O biosynthesis; heme O from protoheme: step 1/1.</text>
</comment>
<evidence type="ECO:0000256" key="2">
    <source>
        <dbReference type="ARBA" id="ARBA00004919"/>
    </source>
</evidence>
<dbReference type="EMBL" id="VWOX01000004">
    <property type="protein sequence ID" value="KAA5544396.1"/>
    <property type="molecule type" value="Genomic_DNA"/>
</dbReference>
<dbReference type="InterPro" id="IPR044878">
    <property type="entry name" value="UbiA_sf"/>
</dbReference>
<evidence type="ECO:0000256" key="4">
    <source>
        <dbReference type="ARBA" id="ARBA00022475"/>
    </source>
</evidence>
<evidence type="ECO:0000256" key="13">
    <source>
        <dbReference type="ARBA" id="ARBA00047690"/>
    </source>
</evidence>
<keyword evidence="6 14" id="KW-0812">Transmembrane</keyword>
<dbReference type="InterPro" id="IPR030470">
    <property type="entry name" value="UbiA_prenylTrfase_CS"/>
</dbReference>
<dbReference type="GO" id="GO:0008495">
    <property type="term" value="F:protoheme IX farnesyltransferase activity"/>
    <property type="evidence" value="ECO:0007669"/>
    <property type="project" value="UniProtKB-UniRule"/>
</dbReference>
<evidence type="ECO:0000256" key="7">
    <source>
        <dbReference type="ARBA" id="ARBA00022989"/>
    </source>
</evidence>
<dbReference type="InterPro" id="IPR006369">
    <property type="entry name" value="Protohaem_IX_farnesylTrfase"/>
</dbReference>
<gene>
    <name evidence="14" type="primary">ctaB</name>
    <name evidence="16" type="ORF">FYK55_08625</name>
</gene>
<feature type="transmembrane region" description="Helical" evidence="14">
    <location>
        <begin position="120"/>
        <end position="140"/>
    </location>
</feature>
<dbReference type="GO" id="GO:0048034">
    <property type="term" value="P:heme O biosynthetic process"/>
    <property type="evidence" value="ECO:0007669"/>
    <property type="project" value="UniProtKB-UniRule"/>
</dbReference>
<comment type="miscellaneous">
    <text evidence="14">Carbon 2 of the heme B porphyrin ring is defined according to the Fischer nomenclature.</text>
</comment>
<comment type="similarity">
    <text evidence="14">Belongs to the UbiA prenyltransferase family. Protoheme IX farnesyltransferase subfamily.</text>
</comment>
<feature type="region of interest" description="Disordered" evidence="15">
    <location>
        <begin position="1"/>
        <end position="37"/>
    </location>
</feature>
<accession>A0A5M6DD53</accession>
<reference evidence="16 17" key="1">
    <citation type="submission" date="2019-08" db="EMBL/GenBank/DDBJ databases">
        <authorList>
            <person name="Dhanesh K."/>
            <person name="Kumar G."/>
            <person name="Sasikala C."/>
            <person name="Venkata Ramana C."/>
        </authorList>
    </citation>
    <scope>NUCLEOTIDE SEQUENCE [LARGE SCALE GENOMIC DNA]</scope>
    <source>
        <strain evidence="16 17">JC645</strain>
    </source>
</reference>
<keyword evidence="9 14" id="KW-0472">Membrane</keyword>
<dbReference type="EC" id="2.5.1.141" evidence="3 14"/>
<dbReference type="Pfam" id="PF01040">
    <property type="entry name" value="UbiA"/>
    <property type="match status" value="1"/>
</dbReference>
<feature type="transmembrane region" description="Helical" evidence="14">
    <location>
        <begin position="310"/>
        <end position="329"/>
    </location>
</feature>
<evidence type="ECO:0000256" key="9">
    <source>
        <dbReference type="ARBA" id="ARBA00023136"/>
    </source>
</evidence>
<dbReference type="CDD" id="cd13957">
    <property type="entry name" value="PT_UbiA_Cox10"/>
    <property type="match status" value="1"/>
</dbReference>
<dbReference type="PANTHER" id="PTHR43448:SF7">
    <property type="entry name" value="4-HYDROXYBENZOATE SOLANESYLTRANSFERASE"/>
    <property type="match status" value="1"/>
</dbReference>
<keyword evidence="4 14" id="KW-1003">Cell membrane</keyword>
<evidence type="ECO:0000256" key="14">
    <source>
        <dbReference type="HAMAP-Rule" id="MF_00154"/>
    </source>
</evidence>
<evidence type="ECO:0000256" key="8">
    <source>
        <dbReference type="ARBA" id="ARBA00023133"/>
    </source>
</evidence>
<evidence type="ECO:0000313" key="16">
    <source>
        <dbReference type="EMBL" id="KAA5544396.1"/>
    </source>
</evidence>
<name>A0A5M6DD53_9BACT</name>
<sequence length="368" mass="37954">MSTDVLAAELPRIGSAGPRPARSRGEATQEVASANRTGETRLAESQLAIESGTLVVSADGTLAADRIGGAESLSASGGIRAAVNDLVQLTKPRIVVMILVTTVATAMIAAGGTVSPQTLLVLLLGTGLVAGSAGGANQIWERVIDRNMARTAGRPLPAGRMSTGLATAFTAWAGTTGTALLLMRFGAAPALVGLATWVIYVFVYTPMKTRTSWNTTVGAVAGALPMLIGYTALGGSLASGTAWLLFGVLAAWQYPHFMAIAWLYRRQYGQAGFCMSTTVEPTGLSAAAQSILGSLAVIGCGIALCFQSPGYIAASVGSLAVLASTLPMLKASLRFAAERNDQTARKLLRSSLLVLPAVLAVVTIRVFW</sequence>
<evidence type="ECO:0000256" key="12">
    <source>
        <dbReference type="ARBA" id="ARBA00042475"/>
    </source>
</evidence>
<feature type="transmembrane region" description="Helical" evidence="14">
    <location>
        <begin position="94"/>
        <end position="114"/>
    </location>
</feature>
<comment type="catalytic activity">
    <reaction evidence="13 14">
        <text>heme b + (2E,6E)-farnesyl diphosphate + H2O = Fe(II)-heme o + diphosphate</text>
        <dbReference type="Rhea" id="RHEA:28070"/>
        <dbReference type="ChEBI" id="CHEBI:15377"/>
        <dbReference type="ChEBI" id="CHEBI:33019"/>
        <dbReference type="ChEBI" id="CHEBI:60344"/>
        <dbReference type="ChEBI" id="CHEBI:60530"/>
        <dbReference type="ChEBI" id="CHEBI:175763"/>
        <dbReference type="EC" id="2.5.1.141"/>
    </reaction>
</comment>
<comment type="subcellular location">
    <subcellularLocation>
        <location evidence="1 14">Cell membrane</location>
        <topology evidence="1 14">Multi-pass membrane protein</topology>
    </subcellularLocation>
</comment>
<dbReference type="GO" id="GO:0005886">
    <property type="term" value="C:plasma membrane"/>
    <property type="evidence" value="ECO:0007669"/>
    <property type="project" value="UniProtKB-SubCell"/>
</dbReference>
<dbReference type="HAMAP" id="MF_00154">
    <property type="entry name" value="CyoE_CtaB"/>
    <property type="match status" value="1"/>
</dbReference>
<dbReference type="InterPro" id="IPR000537">
    <property type="entry name" value="UbiA_prenyltransferase"/>
</dbReference>
<evidence type="ECO:0000256" key="3">
    <source>
        <dbReference type="ARBA" id="ARBA00012292"/>
    </source>
</evidence>
<dbReference type="AlphaFoldDB" id="A0A5M6DD53"/>
<proteinExistence type="inferred from homology"/>
<keyword evidence="8 14" id="KW-0350">Heme biosynthesis</keyword>
<keyword evidence="7 14" id="KW-1133">Transmembrane helix</keyword>
<comment type="caution">
    <text evidence="16">The sequence shown here is derived from an EMBL/GenBank/DDBJ whole genome shotgun (WGS) entry which is preliminary data.</text>
</comment>
<evidence type="ECO:0000256" key="1">
    <source>
        <dbReference type="ARBA" id="ARBA00004651"/>
    </source>
</evidence>
<evidence type="ECO:0000256" key="6">
    <source>
        <dbReference type="ARBA" id="ARBA00022692"/>
    </source>
</evidence>
<feature type="transmembrane region" description="Helical" evidence="14">
    <location>
        <begin position="161"/>
        <end position="181"/>
    </location>
</feature>
<keyword evidence="17" id="KW-1185">Reference proteome</keyword>
<evidence type="ECO:0000256" key="5">
    <source>
        <dbReference type="ARBA" id="ARBA00022679"/>
    </source>
</evidence>
<evidence type="ECO:0000256" key="10">
    <source>
        <dbReference type="ARBA" id="ARBA00030253"/>
    </source>
</evidence>
<dbReference type="UniPathway" id="UPA00834">
    <property type="reaction ID" value="UER00712"/>
</dbReference>
<dbReference type="PROSITE" id="PS00943">
    <property type="entry name" value="UBIA"/>
    <property type="match status" value="1"/>
</dbReference>